<protein>
    <submittedName>
        <fullName evidence="4">Uncharacterized protein</fullName>
    </submittedName>
</protein>
<evidence type="ECO:0000313" key="5">
    <source>
        <dbReference type="Proteomes" id="UP000016923"/>
    </source>
</evidence>
<feature type="compositionally biased region" description="Basic and acidic residues" evidence="1">
    <location>
        <begin position="337"/>
        <end position="347"/>
    </location>
</feature>
<keyword evidence="2" id="KW-1133">Transmembrane helix</keyword>
<keyword evidence="5" id="KW-1185">Reference proteome</keyword>
<feature type="signal peptide" evidence="3">
    <location>
        <begin position="1"/>
        <end position="20"/>
    </location>
</feature>
<proteinExistence type="predicted"/>
<feature type="compositionally biased region" description="Basic and acidic residues" evidence="1">
    <location>
        <begin position="383"/>
        <end position="393"/>
    </location>
</feature>
<evidence type="ECO:0000313" key="4">
    <source>
        <dbReference type="EMBL" id="EPE10675.1"/>
    </source>
</evidence>
<organism evidence="4 5">
    <name type="scientific">Ophiostoma piceae (strain UAMH 11346)</name>
    <name type="common">Sap stain fungus</name>
    <dbReference type="NCBI Taxonomy" id="1262450"/>
    <lineage>
        <taxon>Eukaryota</taxon>
        <taxon>Fungi</taxon>
        <taxon>Dikarya</taxon>
        <taxon>Ascomycota</taxon>
        <taxon>Pezizomycotina</taxon>
        <taxon>Sordariomycetes</taxon>
        <taxon>Sordariomycetidae</taxon>
        <taxon>Ophiostomatales</taxon>
        <taxon>Ophiostomataceae</taxon>
        <taxon>Ophiostoma</taxon>
    </lineage>
</organism>
<dbReference type="VEuPathDB" id="FungiDB:F503_05770"/>
<keyword evidence="2" id="KW-0472">Membrane</keyword>
<evidence type="ECO:0000256" key="3">
    <source>
        <dbReference type="SAM" id="SignalP"/>
    </source>
</evidence>
<gene>
    <name evidence="4" type="ORF">F503_05770</name>
</gene>
<reference evidence="4 5" key="1">
    <citation type="journal article" date="2013" name="BMC Genomics">
        <title>The genome and transcriptome of the pine saprophyte Ophiostoma piceae, and a comparison with the bark beetle-associated pine pathogen Grosmannia clavigera.</title>
        <authorList>
            <person name="Haridas S."/>
            <person name="Wang Y."/>
            <person name="Lim L."/>
            <person name="Massoumi Alamouti S."/>
            <person name="Jackman S."/>
            <person name="Docking R."/>
            <person name="Robertson G."/>
            <person name="Birol I."/>
            <person name="Bohlmann J."/>
            <person name="Breuil C."/>
        </authorList>
    </citation>
    <scope>NUCLEOTIDE SEQUENCE [LARGE SCALE GENOMIC DNA]</scope>
    <source>
        <strain evidence="4 5">UAMH 11346</strain>
    </source>
</reference>
<dbReference type="eggNOG" id="ENOG502QVDR">
    <property type="taxonomic scope" value="Eukaryota"/>
</dbReference>
<feature type="compositionally biased region" description="Polar residues" evidence="1">
    <location>
        <begin position="397"/>
        <end position="408"/>
    </location>
</feature>
<dbReference type="OMA" id="IMGRRNK"/>
<name>S3DAU9_OPHP1</name>
<keyword evidence="3" id="KW-0732">Signal</keyword>
<dbReference type="HOGENOM" id="CLU_038276_0_0_1"/>
<dbReference type="Pfam" id="PF14610">
    <property type="entry name" value="Psg1"/>
    <property type="match status" value="1"/>
</dbReference>
<dbReference type="OrthoDB" id="4084551at2759"/>
<dbReference type="InterPro" id="IPR028000">
    <property type="entry name" value="Pma1"/>
</dbReference>
<feature type="chain" id="PRO_5004519672" evidence="3">
    <location>
        <begin position="21"/>
        <end position="422"/>
    </location>
</feature>
<dbReference type="AlphaFoldDB" id="S3DAU9"/>
<evidence type="ECO:0000256" key="1">
    <source>
        <dbReference type="SAM" id="MobiDB-lite"/>
    </source>
</evidence>
<evidence type="ECO:0000256" key="2">
    <source>
        <dbReference type="SAM" id="Phobius"/>
    </source>
</evidence>
<dbReference type="EMBL" id="KE148146">
    <property type="protein sequence ID" value="EPE10675.1"/>
    <property type="molecule type" value="Genomic_DNA"/>
</dbReference>
<dbReference type="Proteomes" id="UP000016923">
    <property type="component" value="Unassembled WGS sequence"/>
</dbReference>
<feature type="transmembrane region" description="Helical" evidence="2">
    <location>
        <begin position="232"/>
        <end position="255"/>
    </location>
</feature>
<accession>S3DAU9</accession>
<keyword evidence="2" id="KW-0812">Transmembrane</keyword>
<sequence length="422" mass="44918">MYTSHRLLAVLLAAAGAVRASPTPVALAARADATPTSAFNTDAWITVGSDGIAKTVTPVLTTISGIPTVVDASPTTSGTATTTAQPEATATNGGGSFPVCSNVDGNLAPFCAPSDGSTLNPGETYYITWDTKFFSSYPNSTVILTGNLYNETTGEITTQAFSSNTLASGWSFYAWNVDKALLKGVSSKGVNISISMSYLSSGNSSTHVRGPVVHVAKKEPYRQPPAELPSGAALYIGLPAVFLFIIVMVIGTCIWNKRHRHIDIASIRPRSRFNKKGYGVGRSRRQRTGAVNLDSKDAIALQSRGARGGGSSSHDEDDYDDFGMSKPTHYTDSPSEAEARHQNEYHKNSKSRAPALTLSEDWAAPGRPRRDSDALGSLAGTPTEDRFGGDHRPRTAQGENGENGSTGNAFRDELRRQNKNLL</sequence>
<feature type="region of interest" description="Disordered" evidence="1">
    <location>
        <begin position="275"/>
        <end position="422"/>
    </location>
</feature>